<organism evidence="1 2">
    <name type="scientific">Gemmobacter megaterium</name>
    <dbReference type="NCBI Taxonomy" id="1086013"/>
    <lineage>
        <taxon>Bacteria</taxon>
        <taxon>Pseudomonadati</taxon>
        <taxon>Pseudomonadota</taxon>
        <taxon>Alphaproteobacteria</taxon>
        <taxon>Rhodobacterales</taxon>
        <taxon>Paracoccaceae</taxon>
        <taxon>Gemmobacter</taxon>
    </lineage>
</organism>
<dbReference type="EMBL" id="FTOT01000008">
    <property type="protein sequence ID" value="SIT20033.1"/>
    <property type="molecule type" value="Genomic_DNA"/>
</dbReference>
<dbReference type="NCBIfam" id="TIGR04387">
    <property type="entry name" value="capsid_maj_N4"/>
    <property type="match status" value="1"/>
</dbReference>
<dbReference type="STRING" id="1086013.SAMN05421774_10866"/>
<dbReference type="Proteomes" id="UP000186141">
    <property type="component" value="Unassembled WGS sequence"/>
</dbReference>
<dbReference type="AlphaFoldDB" id="A0A1N7QAW4"/>
<keyword evidence="2" id="KW-1185">Reference proteome</keyword>
<gene>
    <name evidence="1" type="ORF">SAMN05421774_10866</name>
</gene>
<dbReference type="InterPro" id="IPR025267">
    <property type="entry name" value="ORF017-like"/>
</dbReference>
<proteinExistence type="predicted"/>
<protein>
    <submittedName>
        <fullName evidence="1">Major capsid protein, N4-gp56 family</fullName>
    </submittedName>
</protein>
<reference evidence="1 2" key="1">
    <citation type="submission" date="2017-01" db="EMBL/GenBank/DDBJ databases">
        <authorList>
            <person name="Mah S.A."/>
            <person name="Swanson W.J."/>
            <person name="Moy G.W."/>
            <person name="Vacquier V.D."/>
        </authorList>
    </citation>
    <scope>NUCLEOTIDE SEQUENCE [LARGE SCALE GENOMIC DNA]</scope>
    <source>
        <strain evidence="1 2">DSM 26375</strain>
    </source>
</reference>
<evidence type="ECO:0000313" key="2">
    <source>
        <dbReference type="Proteomes" id="UP000186141"/>
    </source>
</evidence>
<evidence type="ECO:0000313" key="1">
    <source>
        <dbReference type="EMBL" id="SIT20033.1"/>
    </source>
</evidence>
<accession>A0A1N7QAW4</accession>
<dbReference type="RefSeq" id="WP_076533554.1">
    <property type="nucleotide sequence ID" value="NZ_BMEH01000008.1"/>
</dbReference>
<dbReference type="OrthoDB" id="8197113at2"/>
<name>A0A1N7QAW4_9RHOB</name>
<dbReference type="Pfam" id="PF13252">
    <property type="entry name" value="Phage_capsid_3"/>
    <property type="match status" value="1"/>
</dbReference>
<sequence>MLTTVGVNSPQAVKRWATSLALEADKQTYYQRFIGSGENNIIERRTDLEDDAGDAIKFDLSVNLRGGVTTGDNVVEGTEEPLTFYQDEVKIDQVRKGASGGGRMTRKRTLHDLRRIARDRTATYMAEWVDEGFHVYLSGAPTAANQDSKFSGEFAGNPIQAPDSDHQLYGGTAVSKATLTAADKMNVALIERVTVKPRMMNATNPDVMKMTPVSIEGAKRFILLMSPFQAYDMRVETGDLSWSKIQQALATSEGRNSPIVKGGLGMINDTVLHQHEGVRRFSDYGVGGNVSAARSLLMGRQAGVVAYGSGGRGTRFTWVEKMFDADNQVAIYCGAILGMKKTRFNGKDFGVIAVDTSCRDPNAA</sequence>